<sequence length="717" mass="76988">MAPSSLSAGPRADGELSLLELLQLVHRRRWLLLVGLLLGGLGGIGVVALVSPVYVAQALLIIEPDRAGRGGPTVASASDTLDSASVDSQVEILTSRSLARQVIAQLHLETDPDLTARPRAGLLRLLLGETTSDAAAHGDLVGRFLDRLAVKREGKSHVIKIAYRSGDPVRAAEVANKLAELYMVGQLSRKFDASRRQSGWLQERLAALKGRLDASEAELARFRAASGPVLGEGFAADPGEIAGLNGQLVAVTAERAGKEAVLDRLRRLVAGDGPVSTLGELGSSPLLDHLTALKADLLRREAELAAQYGERHPKIVDIRAEKAKLEARLQQERQALLRQFEGEVDRSRAKERALARQLEELKSKALQREQAVQRIRELERAVELDRRLYEDHLARASAEEVPETIRAPDARLISEAVAPTEPSFPKPKLVLSLSLTGGLLLGIAAMYLAEAGERGFRSARDVEEVLGLPVLALVPKLDTRRSGLPPQDYLLERPRSRYAEALRELLASPLLRRPAGAGGKVVLVTSSLPREGKSTLVLSLARAAAAEGLRVLAIDADLRKPSLHALAGLKAGAGLVEVLRREVPLAEVAAVDPKAPVRLLPGSQRLSQPTRLLGPEGLGALLMGLRPNFDLVLIDSAPLVAVADPKLIADLVDAVLLVVRYADTRREFCRACLQSLIDIGAKPAGVVLTQTDQRRHARSAAHDAGVAAARLGGYYRD</sequence>
<evidence type="ECO:0000313" key="14">
    <source>
        <dbReference type="Proteomes" id="UP001375743"/>
    </source>
</evidence>
<dbReference type="EMBL" id="JBBLZC010000001">
    <property type="protein sequence ID" value="MEK0081629.1"/>
    <property type="molecule type" value="Genomic_DNA"/>
</dbReference>
<dbReference type="InterPro" id="IPR005702">
    <property type="entry name" value="Wzc-like_C"/>
</dbReference>
<feature type="coiled-coil region" evidence="8">
    <location>
        <begin position="315"/>
        <end position="388"/>
    </location>
</feature>
<dbReference type="InterPro" id="IPR027417">
    <property type="entry name" value="P-loop_NTPase"/>
</dbReference>
<keyword evidence="3 9" id="KW-0812">Transmembrane</keyword>
<evidence type="ECO:0000256" key="9">
    <source>
        <dbReference type="SAM" id="Phobius"/>
    </source>
</evidence>
<dbReference type="Gene3D" id="3.40.50.300">
    <property type="entry name" value="P-loop containing nucleotide triphosphate hydrolases"/>
    <property type="match status" value="1"/>
</dbReference>
<feature type="domain" description="Tyrosine-protein kinase G-rich" evidence="12">
    <location>
        <begin position="373"/>
        <end position="448"/>
    </location>
</feature>
<feature type="domain" description="CobQ/CobB/MinD/ParA nucleotide binding" evidence="10">
    <location>
        <begin position="532"/>
        <end position="698"/>
    </location>
</feature>
<feature type="transmembrane region" description="Helical" evidence="9">
    <location>
        <begin position="30"/>
        <end position="55"/>
    </location>
</feature>
<comment type="subcellular location">
    <subcellularLocation>
        <location evidence="1">Cell membrane</location>
        <topology evidence="1">Multi-pass membrane protein</topology>
    </subcellularLocation>
</comment>
<evidence type="ECO:0000256" key="3">
    <source>
        <dbReference type="ARBA" id="ARBA00022692"/>
    </source>
</evidence>
<organism evidence="13 14">
    <name type="scientific">Benzoatithermus flavus</name>
    <dbReference type="NCBI Taxonomy" id="3108223"/>
    <lineage>
        <taxon>Bacteria</taxon>
        <taxon>Pseudomonadati</taxon>
        <taxon>Pseudomonadota</taxon>
        <taxon>Alphaproteobacteria</taxon>
        <taxon>Geminicoccales</taxon>
        <taxon>Geminicoccaceae</taxon>
        <taxon>Benzoatithermus</taxon>
    </lineage>
</organism>
<evidence type="ECO:0000256" key="5">
    <source>
        <dbReference type="ARBA" id="ARBA00022840"/>
    </source>
</evidence>
<evidence type="ECO:0000259" key="10">
    <source>
        <dbReference type="Pfam" id="PF01656"/>
    </source>
</evidence>
<keyword evidence="8" id="KW-0175">Coiled coil</keyword>
<dbReference type="InterPro" id="IPR050445">
    <property type="entry name" value="Bact_polysacc_biosynth/exp"/>
</dbReference>
<dbReference type="Pfam" id="PF13807">
    <property type="entry name" value="GNVR"/>
    <property type="match status" value="1"/>
</dbReference>
<evidence type="ECO:0000256" key="6">
    <source>
        <dbReference type="ARBA" id="ARBA00022989"/>
    </source>
</evidence>
<accession>A0ABU8XML3</accession>
<reference evidence="13 14" key="1">
    <citation type="submission" date="2024-01" db="EMBL/GenBank/DDBJ databases">
        <title>Multi-omics insights into the function and evolution of sodium benzoate biodegradation pathways in Benzoatithermus flavus gen. nov., sp. nov. from hot spring.</title>
        <authorList>
            <person name="Hu C.-J."/>
            <person name="Li W.-J."/>
        </authorList>
    </citation>
    <scope>NUCLEOTIDE SEQUENCE [LARGE SCALE GENOMIC DNA]</scope>
    <source>
        <strain evidence="13 14">SYSU G07066</strain>
    </source>
</reference>
<feature type="domain" description="Polysaccharide chain length determinant N-terminal" evidence="11">
    <location>
        <begin position="15"/>
        <end position="106"/>
    </location>
</feature>
<dbReference type="Pfam" id="PF02706">
    <property type="entry name" value="Wzz"/>
    <property type="match status" value="1"/>
</dbReference>
<dbReference type="RefSeq" id="WP_418157480.1">
    <property type="nucleotide sequence ID" value="NZ_JBBLZC010000001.1"/>
</dbReference>
<dbReference type="InterPro" id="IPR032807">
    <property type="entry name" value="GNVR"/>
</dbReference>
<dbReference type="PANTHER" id="PTHR32309">
    <property type="entry name" value="TYROSINE-PROTEIN KINASE"/>
    <property type="match status" value="1"/>
</dbReference>
<dbReference type="InterPro" id="IPR002586">
    <property type="entry name" value="CobQ/CobB/MinD/ParA_Nub-bd_dom"/>
</dbReference>
<evidence type="ECO:0000256" key="2">
    <source>
        <dbReference type="ARBA" id="ARBA00022475"/>
    </source>
</evidence>
<keyword evidence="7 9" id="KW-0472">Membrane</keyword>
<dbReference type="CDD" id="cd05387">
    <property type="entry name" value="BY-kinase"/>
    <property type="match status" value="1"/>
</dbReference>
<evidence type="ECO:0000256" key="7">
    <source>
        <dbReference type="ARBA" id="ARBA00023136"/>
    </source>
</evidence>
<evidence type="ECO:0000313" key="13">
    <source>
        <dbReference type="EMBL" id="MEK0081629.1"/>
    </source>
</evidence>
<keyword evidence="6 9" id="KW-1133">Transmembrane helix</keyword>
<dbReference type="InterPro" id="IPR003856">
    <property type="entry name" value="LPS_length_determ_N"/>
</dbReference>
<keyword evidence="5" id="KW-0067">ATP-binding</keyword>
<keyword evidence="2" id="KW-1003">Cell membrane</keyword>
<evidence type="ECO:0000256" key="4">
    <source>
        <dbReference type="ARBA" id="ARBA00022741"/>
    </source>
</evidence>
<protein>
    <submittedName>
        <fullName evidence="13">Wzz/FepE/Etk N-terminal domain-containing protein</fullName>
    </submittedName>
</protein>
<evidence type="ECO:0000259" key="11">
    <source>
        <dbReference type="Pfam" id="PF02706"/>
    </source>
</evidence>
<proteinExistence type="predicted"/>
<name>A0ABU8XML3_9PROT</name>
<dbReference type="PANTHER" id="PTHR32309:SF13">
    <property type="entry name" value="FERRIC ENTEROBACTIN TRANSPORT PROTEIN FEPE"/>
    <property type="match status" value="1"/>
</dbReference>
<gene>
    <name evidence="13" type="ORF">U1T56_00570</name>
</gene>
<evidence type="ECO:0000256" key="8">
    <source>
        <dbReference type="SAM" id="Coils"/>
    </source>
</evidence>
<comment type="caution">
    <text evidence="13">The sequence shown here is derived from an EMBL/GenBank/DDBJ whole genome shotgun (WGS) entry which is preliminary data.</text>
</comment>
<keyword evidence="14" id="KW-1185">Reference proteome</keyword>
<dbReference type="Pfam" id="PF01656">
    <property type="entry name" value="CbiA"/>
    <property type="match status" value="1"/>
</dbReference>
<dbReference type="SUPFAM" id="SSF52540">
    <property type="entry name" value="P-loop containing nucleoside triphosphate hydrolases"/>
    <property type="match status" value="1"/>
</dbReference>
<evidence type="ECO:0000256" key="1">
    <source>
        <dbReference type="ARBA" id="ARBA00004651"/>
    </source>
</evidence>
<keyword evidence="4" id="KW-0547">Nucleotide-binding</keyword>
<evidence type="ECO:0000259" key="12">
    <source>
        <dbReference type="Pfam" id="PF13807"/>
    </source>
</evidence>
<dbReference type="Proteomes" id="UP001375743">
    <property type="component" value="Unassembled WGS sequence"/>
</dbReference>